<dbReference type="Proteomes" id="UP000178347">
    <property type="component" value="Unassembled WGS sequence"/>
</dbReference>
<sequence length="247" mass="27889">MGFAISFIIPAHNEEANIGRCLESVLKEIKNNFYEAEIIVVNNASTDKTKEIALSFPRVKVVDENKKGIVFARQAGFLASKGDLIANIDADNIMPGGWLKKVFTEFAGNPNLAALSGPCVFYDLPRWTKIQTKIFYGLGYLIYIFNEIFFKKGAMLQGGNFIVRRTALEKIGGFDTSISFYGEDTDIARRIRAVGPVKFTFSLPILSSGRRLAKEGAFITGYRYALNFFWILVFKRPFTKEYKDIRE</sequence>
<organism evidence="2 3">
    <name type="scientific">Candidatus Magasanikbacteria bacterium RIFCSPLOWO2_12_FULL_43_12</name>
    <dbReference type="NCBI Taxonomy" id="1798692"/>
    <lineage>
        <taxon>Bacteria</taxon>
        <taxon>Candidatus Magasanikiibacteriota</taxon>
    </lineage>
</organism>
<name>A0A1F6MVU1_9BACT</name>
<evidence type="ECO:0000313" key="2">
    <source>
        <dbReference type="EMBL" id="OGH75610.1"/>
    </source>
</evidence>
<feature type="domain" description="Glycosyltransferase 2-like" evidence="1">
    <location>
        <begin position="6"/>
        <end position="172"/>
    </location>
</feature>
<evidence type="ECO:0000259" key="1">
    <source>
        <dbReference type="Pfam" id="PF00535"/>
    </source>
</evidence>
<dbReference type="Gene3D" id="3.90.550.10">
    <property type="entry name" value="Spore Coat Polysaccharide Biosynthesis Protein SpsA, Chain A"/>
    <property type="match status" value="1"/>
</dbReference>
<gene>
    <name evidence="2" type="ORF">A3G00_03895</name>
</gene>
<dbReference type="InterPro" id="IPR029044">
    <property type="entry name" value="Nucleotide-diphossugar_trans"/>
</dbReference>
<protein>
    <submittedName>
        <fullName evidence="2">Glycosyl transferase family 2</fullName>
    </submittedName>
</protein>
<comment type="caution">
    <text evidence="2">The sequence shown here is derived from an EMBL/GenBank/DDBJ whole genome shotgun (WGS) entry which is preliminary data.</text>
</comment>
<keyword evidence="2" id="KW-0808">Transferase</keyword>
<dbReference type="EMBL" id="MFQN01000004">
    <property type="protein sequence ID" value="OGH75610.1"/>
    <property type="molecule type" value="Genomic_DNA"/>
</dbReference>
<dbReference type="InterPro" id="IPR050834">
    <property type="entry name" value="Glycosyltransf_2"/>
</dbReference>
<dbReference type="AlphaFoldDB" id="A0A1F6MVU1"/>
<accession>A0A1F6MVU1</accession>
<dbReference type="PANTHER" id="PTHR43685">
    <property type="entry name" value="GLYCOSYLTRANSFERASE"/>
    <property type="match status" value="1"/>
</dbReference>
<dbReference type="CDD" id="cd06423">
    <property type="entry name" value="CESA_like"/>
    <property type="match status" value="1"/>
</dbReference>
<evidence type="ECO:0000313" key="3">
    <source>
        <dbReference type="Proteomes" id="UP000178347"/>
    </source>
</evidence>
<reference evidence="2 3" key="1">
    <citation type="journal article" date="2016" name="Nat. Commun.">
        <title>Thousands of microbial genomes shed light on interconnected biogeochemical processes in an aquifer system.</title>
        <authorList>
            <person name="Anantharaman K."/>
            <person name="Brown C.T."/>
            <person name="Hug L.A."/>
            <person name="Sharon I."/>
            <person name="Castelle C.J."/>
            <person name="Probst A.J."/>
            <person name="Thomas B.C."/>
            <person name="Singh A."/>
            <person name="Wilkins M.J."/>
            <person name="Karaoz U."/>
            <person name="Brodie E.L."/>
            <person name="Williams K.H."/>
            <person name="Hubbard S.S."/>
            <person name="Banfield J.F."/>
        </authorList>
    </citation>
    <scope>NUCLEOTIDE SEQUENCE [LARGE SCALE GENOMIC DNA]</scope>
</reference>
<dbReference type="GO" id="GO:0016740">
    <property type="term" value="F:transferase activity"/>
    <property type="evidence" value="ECO:0007669"/>
    <property type="project" value="UniProtKB-KW"/>
</dbReference>
<dbReference type="PANTHER" id="PTHR43685:SF2">
    <property type="entry name" value="GLYCOSYLTRANSFERASE 2-LIKE DOMAIN-CONTAINING PROTEIN"/>
    <property type="match status" value="1"/>
</dbReference>
<dbReference type="SUPFAM" id="SSF53448">
    <property type="entry name" value="Nucleotide-diphospho-sugar transferases"/>
    <property type="match status" value="1"/>
</dbReference>
<dbReference type="STRING" id="1798692.A3G00_03895"/>
<proteinExistence type="predicted"/>
<dbReference type="InterPro" id="IPR001173">
    <property type="entry name" value="Glyco_trans_2-like"/>
</dbReference>
<dbReference type="Pfam" id="PF00535">
    <property type="entry name" value="Glycos_transf_2"/>
    <property type="match status" value="1"/>
</dbReference>